<reference evidence="17" key="1">
    <citation type="submission" date="2014-12" db="EMBL/GenBank/DDBJ databases">
        <authorList>
            <person name="Jaenicke S."/>
        </authorList>
    </citation>
    <scope>NUCLEOTIDE SEQUENCE</scope>
</reference>
<dbReference type="GO" id="GO:0003690">
    <property type="term" value="F:double-stranded DNA binding"/>
    <property type="evidence" value="ECO:0007669"/>
    <property type="project" value="UniProtKB-ARBA"/>
</dbReference>
<dbReference type="GO" id="GO:0035458">
    <property type="term" value="P:cellular response to interferon-beta"/>
    <property type="evidence" value="ECO:0007669"/>
    <property type="project" value="InterPro"/>
</dbReference>
<protein>
    <recommendedName>
        <fullName evidence="13">Interferon-inducible protein AIM2</fullName>
    </recommendedName>
</protein>
<dbReference type="EMBL" id="KP272148">
    <property type="protein sequence ID" value="AKU47961.1"/>
    <property type="molecule type" value="mRNA"/>
</dbReference>
<sequence length="349" mass="39479">MESKYREMLLLRGLDNITDEELDRFKFFIPDEFTIAKSKLQTANRTELANLLIQNAGVVPAVTKTIGIFQKLNYMHVAKNLQDEKAKVDDKYMGNKKTKEASLTKRKSLTEVGSVASAVSGNDAGQHRVAPAVSPHGKPKQKQVTPQQESVREEGLQKDRIIVMVLKAMKPFEFETQDGRKREMFHATVATEKEFFLVKVFNMQLKDKFAPKRTIIISKYCWHSGFLEVNSASLIVDAKSDQEINVPPHIIRKAGETPKINKLQTQPLGTIVNGLFVIQKKTEKKDHVLFDISDNTGSMEVLVFKKQNQVNCEEGDKLRLTFFELSKSGEKLQLKSGVHSFITVVKAKK</sequence>
<dbReference type="SUPFAM" id="SSF159141">
    <property type="entry name" value="HIN-2000 domain-like"/>
    <property type="match status" value="2"/>
</dbReference>
<dbReference type="AlphaFoldDB" id="A0A0U2F0T2"/>
<evidence type="ECO:0000256" key="3">
    <source>
        <dbReference type="ARBA" id="ARBA00008647"/>
    </source>
</evidence>
<dbReference type="FunFam" id="2.40.50.140:FF:000101">
    <property type="entry name" value="Myeloid cell nuclear differentiation antigen"/>
    <property type="match status" value="1"/>
</dbReference>
<dbReference type="PROSITE" id="PS50824">
    <property type="entry name" value="DAPIN"/>
    <property type="match status" value="1"/>
</dbReference>
<evidence type="ECO:0000256" key="5">
    <source>
        <dbReference type="ARBA" id="ARBA00022588"/>
    </source>
</evidence>
<dbReference type="CDD" id="cd08305">
    <property type="entry name" value="Pyrin"/>
    <property type="match status" value="1"/>
</dbReference>
<dbReference type="PANTHER" id="PTHR12200">
    <property type="entry name" value="INTERFERON-INDUCIBLE PROTEIN AIM2 FAMILY MEMBER"/>
    <property type="match status" value="1"/>
</dbReference>
<dbReference type="InterPro" id="IPR004020">
    <property type="entry name" value="DAPIN"/>
</dbReference>
<dbReference type="InterPro" id="IPR011029">
    <property type="entry name" value="DEATH-like_dom_sf"/>
</dbReference>
<evidence type="ECO:0000256" key="6">
    <source>
        <dbReference type="ARBA" id="ARBA00022763"/>
    </source>
</evidence>
<dbReference type="GO" id="GO:0005654">
    <property type="term" value="C:nucleoplasm"/>
    <property type="evidence" value="ECO:0007669"/>
    <property type="project" value="TreeGrafter"/>
</dbReference>
<dbReference type="PANTHER" id="PTHR12200:SF17">
    <property type="entry name" value="INTERFERON-INDUCIBLE PROTEIN AIM2"/>
    <property type="match status" value="1"/>
</dbReference>
<keyword evidence="4" id="KW-0963">Cytoplasm</keyword>
<keyword evidence="11" id="KW-0539">Nucleus</keyword>
<keyword evidence="5" id="KW-0399">Innate immunity</keyword>
<evidence type="ECO:0000256" key="9">
    <source>
        <dbReference type="ARBA" id="ARBA00023198"/>
    </source>
</evidence>
<evidence type="ECO:0000256" key="12">
    <source>
        <dbReference type="ARBA" id="ARBA00058229"/>
    </source>
</evidence>
<dbReference type="GO" id="GO:0070269">
    <property type="term" value="P:pyroptotic inflammatory response"/>
    <property type="evidence" value="ECO:0007669"/>
    <property type="project" value="UniProtKB-ARBA"/>
</dbReference>
<dbReference type="InterPro" id="IPR004021">
    <property type="entry name" value="HIN200/IF120x"/>
</dbReference>
<dbReference type="GO" id="GO:0002218">
    <property type="term" value="P:activation of innate immune response"/>
    <property type="evidence" value="ECO:0007669"/>
    <property type="project" value="InterPro"/>
</dbReference>
<keyword evidence="6" id="KW-0227">DNA damage</keyword>
<feature type="domain" description="HIN-200" evidence="16">
    <location>
        <begin position="145"/>
        <end position="345"/>
    </location>
</feature>
<dbReference type="InterPro" id="IPR012340">
    <property type="entry name" value="NA-bd_OB-fold"/>
</dbReference>
<gene>
    <name evidence="18" type="ORF">MONAX_5E022823</name>
</gene>
<evidence type="ECO:0000259" key="16">
    <source>
        <dbReference type="PROSITE" id="PS50834"/>
    </source>
</evidence>
<name>A0A0U2F0T2_MARMO</name>
<evidence type="ECO:0000313" key="17">
    <source>
        <dbReference type="EMBL" id="AKU47961.1"/>
    </source>
</evidence>
<keyword evidence="10" id="KW-1271">Inflammasome</keyword>
<dbReference type="GO" id="GO:0035591">
    <property type="term" value="F:signaling adaptor activity"/>
    <property type="evidence" value="ECO:0007669"/>
    <property type="project" value="UniProtKB-ARBA"/>
</dbReference>
<dbReference type="GO" id="GO:0042802">
    <property type="term" value="F:identical protein binding"/>
    <property type="evidence" value="ECO:0007669"/>
    <property type="project" value="UniProtKB-ARBA"/>
</dbReference>
<dbReference type="InterPro" id="IPR040205">
    <property type="entry name" value="HIN-200"/>
</dbReference>
<dbReference type="GO" id="GO:0006974">
    <property type="term" value="P:DNA damage response"/>
    <property type="evidence" value="ECO:0007669"/>
    <property type="project" value="UniProtKB-KW"/>
</dbReference>
<dbReference type="PROSITE" id="PS50834">
    <property type="entry name" value="HIN_200"/>
    <property type="match status" value="1"/>
</dbReference>
<comment type="similarity">
    <text evidence="3">Belongs to the HIN-200 family.</text>
</comment>
<feature type="domain" description="Pyrin" evidence="15">
    <location>
        <begin position="1"/>
        <end position="87"/>
    </location>
</feature>
<accession>A0A0U2F0T2</accession>
<evidence type="ECO:0000256" key="11">
    <source>
        <dbReference type="ARBA" id="ARBA00023242"/>
    </source>
</evidence>
<dbReference type="Proteomes" id="UP000335636">
    <property type="component" value="Unassembled WGS sequence"/>
</dbReference>
<dbReference type="SUPFAM" id="SSF47986">
    <property type="entry name" value="DEATH domain"/>
    <property type="match status" value="1"/>
</dbReference>
<evidence type="ECO:0000256" key="7">
    <source>
        <dbReference type="ARBA" id="ARBA00022859"/>
    </source>
</evidence>
<proteinExistence type="evidence at transcript level"/>
<comment type="function">
    <text evidence="12">Also acts as a tumor suppressor independently of its role in inflammatory response. Able to suppress overt cell proliferation in enterocytes: restricts stem cell proliferation in the intestinal mucosa in an inflammasome-independent manner, contributing to a decrease in the likelihood of colorectal cancer development. AIM2 suppresses cell proliferation by inhibiting phosphorylation of AKT1 at 'Ser-473', preventing AKT1 activation and AKT-mTOR signaling pathway. Inhibits AKT1 phosphorylation both by inhibiting the activity of PRKDC/DNA-PK kinase and promoting dephosphorylation by PP2A phosphatase. Also acts as a key regulator of regulatory T-cells (Treg) homeostasis by promoting their stability: acts by preventing AKT1 activation. Its role in Treg homeostasis is important to restain autoimmune diseases.</text>
</comment>
<dbReference type="GO" id="GO:0038187">
    <property type="term" value="F:pattern recognition receptor activity"/>
    <property type="evidence" value="ECO:0007669"/>
    <property type="project" value="UniProtKB-ARBA"/>
</dbReference>
<keyword evidence="19" id="KW-1185">Reference proteome</keyword>
<dbReference type="FunFam" id="2.40.50.140:FF:000105">
    <property type="entry name" value="Myeloid cell nuclear differentiation antigen"/>
    <property type="match status" value="1"/>
</dbReference>
<keyword evidence="7" id="KW-0391">Immunity</keyword>
<dbReference type="SMART" id="SM01289">
    <property type="entry name" value="PYRIN"/>
    <property type="match status" value="1"/>
</dbReference>
<reference evidence="18 19" key="2">
    <citation type="submission" date="2019-04" db="EMBL/GenBank/DDBJ databases">
        <authorList>
            <person name="Alioto T."/>
            <person name="Alioto T."/>
        </authorList>
    </citation>
    <scope>NUCLEOTIDE SEQUENCE [LARGE SCALE GENOMIC DNA]</scope>
</reference>
<evidence type="ECO:0000256" key="8">
    <source>
        <dbReference type="ARBA" id="ARBA00023125"/>
    </source>
</evidence>
<evidence type="ECO:0000313" key="18">
    <source>
        <dbReference type="EMBL" id="VTJ67547.1"/>
    </source>
</evidence>
<keyword evidence="8" id="KW-0238">DNA-binding</keyword>
<dbReference type="GO" id="GO:0045087">
    <property type="term" value="P:innate immune response"/>
    <property type="evidence" value="ECO:0007669"/>
    <property type="project" value="UniProtKB-KW"/>
</dbReference>
<evidence type="ECO:0000256" key="2">
    <source>
        <dbReference type="ARBA" id="ARBA00004123"/>
    </source>
</evidence>
<organism evidence="17">
    <name type="scientific">Marmota monax</name>
    <name type="common">Woodchuck</name>
    <dbReference type="NCBI Taxonomy" id="9995"/>
    <lineage>
        <taxon>Eukaryota</taxon>
        <taxon>Metazoa</taxon>
        <taxon>Chordata</taxon>
        <taxon>Craniata</taxon>
        <taxon>Vertebrata</taxon>
        <taxon>Euteleostomi</taxon>
        <taxon>Mammalia</taxon>
        <taxon>Eutheria</taxon>
        <taxon>Euarchontoglires</taxon>
        <taxon>Glires</taxon>
        <taxon>Rodentia</taxon>
        <taxon>Sciuromorpha</taxon>
        <taxon>Sciuridae</taxon>
        <taxon>Xerinae</taxon>
        <taxon>Marmotini</taxon>
        <taxon>Marmota</taxon>
    </lineage>
</organism>
<keyword evidence="9" id="KW-0395">Inflammatory response</keyword>
<dbReference type="Pfam" id="PF02758">
    <property type="entry name" value="PYRIN"/>
    <property type="match status" value="1"/>
</dbReference>
<evidence type="ECO:0000256" key="14">
    <source>
        <dbReference type="SAM" id="MobiDB-lite"/>
    </source>
</evidence>
<dbReference type="FunFam" id="1.10.533.10:FF:000076">
    <property type="entry name" value="Interferon-inducible protein AIM2"/>
    <property type="match status" value="1"/>
</dbReference>
<dbReference type="Pfam" id="PF02760">
    <property type="entry name" value="HIN"/>
    <property type="match status" value="1"/>
</dbReference>
<evidence type="ECO:0000313" key="19">
    <source>
        <dbReference type="Proteomes" id="UP000335636"/>
    </source>
</evidence>
<dbReference type="EMBL" id="CABDUW010000385">
    <property type="protein sequence ID" value="VTJ67547.1"/>
    <property type="molecule type" value="Genomic_DNA"/>
</dbReference>
<dbReference type="Gene3D" id="2.40.50.140">
    <property type="entry name" value="Nucleic acid-binding proteins"/>
    <property type="match status" value="2"/>
</dbReference>
<dbReference type="GO" id="GO:0140970">
    <property type="term" value="P:AIM2 inflammasome complex assembly"/>
    <property type="evidence" value="ECO:0007669"/>
    <property type="project" value="UniProtKB-ARBA"/>
</dbReference>
<dbReference type="GO" id="GO:0032731">
    <property type="term" value="P:positive regulation of interleukin-1 beta production"/>
    <property type="evidence" value="ECO:0007669"/>
    <property type="project" value="UniProtKB-ARBA"/>
</dbReference>
<evidence type="ECO:0000256" key="10">
    <source>
        <dbReference type="ARBA" id="ARBA00023233"/>
    </source>
</evidence>
<dbReference type="Gene3D" id="1.10.533.10">
    <property type="entry name" value="Death Domain, Fas"/>
    <property type="match status" value="1"/>
</dbReference>
<evidence type="ECO:0000256" key="4">
    <source>
        <dbReference type="ARBA" id="ARBA00022490"/>
    </source>
</evidence>
<feature type="region of interest" description="Disordered" evidence="14">
    <location>
        <begin position="120"/>
        <end position="153"/>
    </location>
</feature>
<evidence type="ECO:0000256" key="13">
    <source>
        <dbReference type="ARBA" id="ARBA00074536"/>
    </source>
</evidence>
<evidence type="ECO:0000259" key="15">
    <source>
        <dbReference type="PROSITE" id="PS50824"/>
    </source>
</evidence>
<dbReference type="GO" id="GO:0097169">
    <property type="term" value="C:AIM2 inflammasome complex"/>
    <property type="evidence" value="ECO:0007669"/>
    <property type="project" value="UniProtKB-ARBA"/>
</dbReference>
<evidence type="ECO:0000256" key="1">
    <source>
        <dbReference type="ARBA" id="ARBA00004110"/>
    </source>
</evidence>
<comment type="subcellular location">
    <subcellularLocation>
        <location evidence="1">Inflammasome</location>
    </subcellularLocation>
    <subcellularLocation>
        <location evidence="2">Nucleus</location>
    </subcellularLocation>
</comment>